<dbReference type="RefSeq" id="WP_176930710.1">
    <property type="nucleotide sequence ID" value="NZ_FNIE01000024.1"/>
</dbReference>
<organism evidence="6 7">
    <name type="scientific">Actinacidiphila guanduensis</name>
    <dbReference type="NCBI Taxonomy" id="310781"/>
    <lineage>
        <taxon>Bacteria</taxon>
        <taxon>Bacillati</taxon>
        <taxon>Actinomycetota</taxon>
        <taxon>Actinomycetes</taxon>
        <taxon>Kitasatosporales</taxon>
        <taxon>Streptomycetaceae</taxon>
        <taxon>Actinacidiphila</taxon>
    </lineage>
</organism>
<keyword evidence="1" id="KW-0805">Transcription regulation</keyword>
<accession>A0A1H0RUH2</accession>
<evidence type="ECO:0000256" key="1">
    <source>
        <dbReference type="ARBA" id="ARBA00023015"/>
    </source>
</evidence>
<dbReference type="PANTHER" id="PTHR30055:SF151">
    <property type="entry name" value="TRANSCRIPTIONAL REGULATORY PROTEIN"/>
    <property type="match status" value="1"/>
</dbReference>
<dbReference type="SUPFAM" id="SSF46689">
    <property type="entry name" value="Homeodomain-like"/>
    <property type="match status" value="1"/>
</dbReference>
<feature type="DNA-binding region" description="H-T-H motif" evidence="4">
    <location>
        <begin position="43"/>
        <end position="62"/>
    </location>
</feature>
<proteinExistence type="predicted"/>
<gene>
    <name evidence="6" type="ORF">SAMN05216259_12414</name>
</gene>
<dbReference type="AlphaFoldDB" id="A0A1H0RUH2"/>
<dbReference type="Gene3D" id="1.10.357.10">
    <property type="entry name" value="Tetracycline Repressor, domain 2"/>
    <property type="match status" value="1"/>
</dbReference>
<keyword evidence="7" id="KW-1185">Reference proteome</keyword>
<dbReference type="EMBL" id="FNIE01000024">
    <property type="protein sequence ID" value="SDP33154.1"/>
    <property type="molecule type" value="Genomic_DNA"/>
</dbReference>
<dbReference type="PROSITE" id="PS50977">
    <property type="entry name" value="HTH_TETR_2"/>
    <property type="match status" value="1"/>
</dbReference>
<dbReference type="PANTHER" id="PTHR30055">
    <property type="entry name" value="HTH-TYPE TRANSCRIPTIONAL REGULATOR RUTR"/>
    <property type="match status" value="1"/>
</dbReference>
<evidence type="ECO:0000313" key="7">
    <source>
        <dbReference type="Proteomes" id="UP000199341"/>
    </source>
</evidence>
<keyword evidence="2 4" id="KW-0238">DNA-binding</keyword>
<keyword evidence="3" id="KW-0804">Transcription</keyword>
<dbReference type="InterPro" id="IPR050109">
    <property type="entry name" value="HTH-type_TetR-like_transc_reg"/>
</dbReference>
<evidence type="ECO:0000256" key="3">
    <source>
        <dbReference type="ARBA" id="ARBA00023163"/>
    </source>
</evidence>
<dbReference type="GO" id="GO:0000976">
    <property type="term" value="F:transcription cis-regulatory region binding"/>
    <property type="evidence" value="ECO:0007669"/>
    <property type="project" value="TreeGrafter"/>
</dbReference>
<dbReference type="InterPro" id="IPR036271">
    <property type="entry name" value="Tet_transcr_reg_TetR-rel_C_sf"/>
</dbReference>
<dbReference type="GO" id="GO:0045892">
    <property type="term" value="P:negative regulation of DNA-templated transcription"/>
    <property type="evidence" value="ECO:0007669"/>
    <property type="project" value="InterPro"/>
</dbReference>
<name>A0A1H0RUH2_9ACTN</name>
<dbReference type="InterPro" id="IPR001647">
    <property type="entry name" value="HTH_TetR"/>
</dbReference>
<reference evidence="6 7" key="1">
    <citation type="submission" date="2016-10" db="EMBL/GenBank/DDBJ databases">
        <authorList>
            <person name="de Groot N.N."/>
        </authorList>
    </citation>
    <scope>NUCLEOTIDE SEQUENCE [LARGE SCALE GENOMIC DNA]</scope>
    <source>
        <strain evidence="6 7">CGMCC 4.2022</strain>
    </source>
</reference>
<dbReference type="InterPro" id="IPR004111">
    <property type="entry name" value="Repressor_TetR_C"/>
</dbReference>
<evidence type="ECO:0000259" key="5">
    <source>
        <dbReference type="PROSITE" id="PS50977"/>
    </source>
</evidence>
<dbReference type="Proteomes" id="UP000199341">
    <property type="component" value="Unassembled WGS sequence"/>
</dbReference>
<dbReference type="Pfam" id="PF00440">
    <property type="entry name" value="TetR_N"/>
    <property type="match status" value="1"/>
</dbReference>
<dbReference type="InterPro" id="IPR009057">
    <property type="entry name" value="Homeodomain-like_sf"/>
</dbReference>
<feature type="domain" description="HTH tetR-type" evidence="5">
    <location>
        <begin position="20"/>
        <end position="80"/>
    </location>
</feature>
<dbReference type="SUPFAM" id="SSF48498">
    <property type="entry name" value="Tetracyclin repressor-like, C-terminal domain"/>
    <property type="match status" value="1"/>
</dbReference>
<sequence length="234" mass="24177">MATSKRGNPGRAPGRGGAGALSVEALVGSALALADAEGLDALTVRRMAAEHGVTPMAMYHYFADKDALLGALAERLLSQVRLDDAGGSWEARLEAFFTSFLAVLRPHPEVAALVRTRILDGPAGLAVAEHVLGLLTAAGLDAEQTAEVGTYALSALVTLVTAAPGPPAATADRAGQVRRRRARLSALDPARFPHVIAAAEPLADCRDEDVYFDRGLALLLGGIRALPGSGTGQL</sequence>
<protein>
    <submittedName>
        <fullName evidence="6">Transcriptional regulator, TetR family</fullName>
    </submittedName>
</protein>
<evidence type="ECO:0000256" key="4">
    <source>
        <dbReference type="PROSITE-ProRule" id="PRU00335"/>
    </source>
</evidence>
<evidence type="ECO:0000256" key="2">
    <source>
        <dbReference type="ARBA" id="ARBA00023125"/>
    </source>
</evidence>
<dbReference type="Pfam" id="PF02909">
    <property type="entry name" value="TetR_C_1"/>
    <property type="match status" value="1"/>
</dbReference>
<dbReference type="STRING" id="310781.SAMN05216259_12414"/>
<evidence type="ECO:0000313" key="6">
    <source>
        <dbReference type="EMBL" id="SDP33154.1"/>
    </source>
</evidence>
<dbReference type="GO" id="GO:0003700">
    <property type="term" value="F:DNA-binding transcription factor activity"/>
    <property type="evidence" value="ECO:0007669"/>
    <property type="project" value="TreeGrafter"/>
</dbReference>